<feature type="domain" description="P/Homo B" evidence="4">
    <location>
        <begin position="261"/>
        <end position="404"/>
    </location>
</feature>
<keyword evidence="1" id="KW-0645">Protease</keyword>
<dbReference type="PROSITE" id="PS51892">
    <property type="entry name" value="SUBTILASE"/>
    <property type="match status" value="1"/>
</dbReference>
<dbReference type="Pfam" id="PF01483">
    <property type="entry name" value="P_proprotein"/>
    <property type="match status" value="1"/>
</dbReference>
<keyword evidence="6" id="KW-1185">Reference proteome</keyword>
<dbReference type="Proteomes" id="UP000243430">
    <property type="component" value="Segment"/>
</dbReference>
<dbReference type="Gene3D" id="3.40.50.200">
    <property type="entry name" value="Peptidase S8/S53 domain"/>
    <property type="match status" value="1"/>
</dbReference>
<dbReference type="InterPro" id="IPR008979">
    <property type="entry name" value="Galactose-bd-like_sf"/>
</dbReference>
<dbReference type="PANTHER" id="PTHR42884:SF14">
    <property type="entry name" value="NEUROENDOCRINE CONVERTASE 1"/>
    <property type="match status" value="1"/>
</dbReference>
<organism evidence="5 6">
    <name type="scientific">white sturgeon herpesvirus 2</name>
    <dbReference type="NCBI Taxonomy" id="320884"/>
    <lineage>
        <taxon>Viruses</taxon>
        <taxon>Duplodnaviria</taxon>
        <taxon>Heunggongvirae</taxon>
        <taxon>Peploviricota</taxon>
        <taxon>Herviviricetes</taxon>
        <taxon>Herpesvirales</taxon>
        <taxon>Alloherpesviridae</taxon>
        <taxon>Ictavirus</taxon>
        <taxon>Ictavirus acipenseridallo2</taxon>
    </lineage>
</organism>
<protein>
    <submittedName>
        <fullName evidence="5">ORF47</fullName>
    </submittedName>
</protein>
<dbReference type="Gene3D" id="2.60.120.260">
    <property type="entry name" value="Galactose-binding domain-like"/>
    <property type="match status" value="1"/>
</dbReference>
<dbReference type="InterPro" id="IPR036852">
    <property type="entry name" value="Peptidase_S8/S53_dom_sf"/>
</dbReference>
<dbReference type="SUPFAM" id="SSF52743">
    <property type="entry name" value="Subtilisin-like"/>
    <property type="match status" value="1"/>
</dbReference>
<evidence type="ECO:0000259" key="4">
    <source>
        <dbReference type="PROSITE" id="PS51829"/>
    </source>
</evidence>
<reference evidence="5 6" key="3">
    <citation type="journal article" date="2011" name="Intervirology">
        <title>Comparative analysis of a conserved gene block from the genome of the members of the genus ictalurivirus.</title>
        <authorList>
            <person name="Doszpoly A."/>
            <person name="Benko M."/>
            <person name="Bovo G."/>
            <person name="Lapatra S.E."/>
            <person name="Harrach B."/>
        </authorList>
    </citation>
    <scope>NUCLEOTIDE SEQUENCE [LARGE SCALE GENOMIC DNA]</scope>
    <source>
        <strain evidence="6">SRWSHV (Snake River White Sturgeon Herpesvirus)</strain>
    </source>
</reference>
<evidence type="ECO:0000313" key="5">
    <source>
        <dbReference type="EMBL" id="AEF97705.1"/>
    </source>
</evidence>
<reference evidence="5 6" key="1">
    <citation type="journal article" date="2008" name="Arch. Virol.">
        <title>Molecular confirmation of a new herpesvirus from catfish (Ameiurus melas) by testing the performance of a novel PCR method, designed to target the DNA polymerase gene of alloherpesviruses.</title>
        <authorList>
            <person name="Doszpoly A."/>
            <person name="Kovacs E.R."/>
            <person name="Bovo G."/>
            <person name="LaPatra S.E."/>
            <person name="Harrach B."/>
            <person name="Benko M."/>
        </authorList>
    </citation>
    <scope>NUCLEOTIDE SEQUENCE [LARGE SCALE GENOMIC DNA]</scope>
    <source>
        <strain evidence="6">SRWSHV (Snake River White Sturgeon Herpesvirus)</strain>
    </source>
</reference>
<dbReference type="GeneID" id="40524630"/>
<keyword evidence="2" id="KW-0378">Hydrolase</keyword>
<dbReference type="PANTHER" id="PTHR42884">
    <property type="entry name" value="PROPROTEIN CONVERTASE SUBTILISIN/KEXIN-RELATED"/>
    <property type="match status" value="1"/>
</dbReference>
<dbReference type="InterPro" id="IPR002884">
    <property type="entry name" value="P_dom"/>
</dbReference>
<dbReference type="Pfam" id="PF00082">
    <property type="entry name" value="Peptidase_S8"/>
    <property type="match status" value="1"/>
</dbReference>
<keyword evidence="3" id="KW-0720">Serine protease</keyword>
<dbReference type="RefSeq" id="YP_009664587.1">
    <property type="nucleotide sequence ID" value="NC_043042.1"/>
</dbReference>
<proteinExistence type="predicted"/>
<evidence type="ECO:0000313" key="6">
    <source>
        <dbReference type="Proteomes" id="UP000243430"/>
    </source>
</evidence>
<dbReference type="KEGG" id="vg:40524630"/>
<dbReference type="GO" id="GO:0016020">
    <property type="term" value="C:membrane"/>
    <property type="evidence" value="ECO:0007669"/>
    <property type="project" value="TreeGrafter"/>
</dbReference>
<evidence type="ECO:0000256" key="1">
    <source>
        <dbReference type="ARBA" id="ARBA00022670"/>
    </source>
</evidence>
<dbReference type="EMBL" id="FJ815289">
    <property type="protein sequence ID" value="AEF97705.1"/>
    <property type="molecule type" value="Genomic_DNA"/>
</dbReference>
<dbReference type="GO" id="GO:0016485">
    <property type="term" value="P:protein processing"/>
    <property type="evidence" value="ECO:0007669"/>
    <property type="project" value="TreeGrafter"/>
</dbReference>
<dbReference type="InterPro" id="IPR000209">
    <property type="entry name" value="Peptidase_S8/S53_dom"/>
</dbReference>
<accession>F6GQ85</accession>
<evidence type="ECO:0000256" key="2">
    <source>
        <dbReference type="ARBA" id="ARBA00022801"/>
    </source>
</evidence>
<dbReference type="SUPFAM" id="SSF49785">
    <property type="entry name" value="Galactose-binding domain-like"/>
    <property type="match status" value="1"/>
</dbReference>
<reference evidence="5 6" key="2">
    <citation type="journal article" date="2011" name="Arch. Virol.">
        <title>Partial genome characterization of acipenserid herpesvirus 2: taxonomical proposal for the demarcation of three subfamilies in Alloherpesviridae.</title>
        <authorList>
            <person name="Doszpoly A."/>
            <person name="Somogyi V."/>
            <person name="Lapatra S.E."/>
            <person name="Benko M."/>
        </authorList>
    </citation>
    <scope>NUCLEOTIDE SEQUENCE [LARGE SCALE GENOMIC DNA]</scope>
    <source>
        <strain evidence="6">SRWSHV (Snake River White Sturgeon Herpesvirus)</strain>
    </source>
</reference>
<dbReference type="GO" id="GO:0004252">
    <property type="term" value="F:serine-type endopeptidase activity"/>
    <property type="evidence" value="ECO:0007669"/>
    <property type="project" value="InterPro"/>
</dbReference>
<name>F6GQ85_9VIRU</name>
<dbReference type="PROSITE" id="PS51829">
    <property type="entry name" value="P_HOMO_B"/>
    <property type="match status" value="1"/>
</dbReference>
<sequence>MKLPIFIILTIMNIQVNDMSPLQVYIVDTGYIFGQPDINEVKNKSIVLDHTSFKPEKHGTLCAKLLASTGVSCTYKALENPNVGIIQFKHALQISTEVVDYNSLNADLYSESWGCYDNGIQTCLQHTQNDAYITALRHSVTRGRDSKGAIHIWAAGNGGVIDDCVMDRYANNPYVISVAVTNAQYNENCASLLGTVVLPKQQTLLYKDHCIPIPGGSSMAAPYLSNLVVRLLTLNPQLTFRDIQHILIQSSVIDMTQSYETNGKNHKYTSRGGFGTIDFDLAQELCQNWILVSQEQTIQISQATNYSTTHTLMSEWVSLAISLTPTITQGEVTLSVTSPSNTTVTILHKRPLDYSTTTLSTFFHTNKFWNEPTQGAWLVTCQQCILHTWNITITGTHINNQQDK</sequence>
<evidence type="ECO:0000256" key="3">
    <source>
        <dbReference type="ARBA" id="ARBA00022825"/>
    </source>
</evidence>